<proteinExistence type="predicted"/>
<evidence type="ECO:0000313" key="4">
    <source>
        <dbReference type="EMBL" id="SPD23698.1"/>
    </source>
</evidence>
<dbReference type="Gene3D" id="3.80.10.10">
    <property type="entry name" value="Ribonuclease Inhibitor"/>
    <property type="match status" value="3"/>
</dbReference>
<evidence type="ECO:0000256" key="1">
    <source>
        <dbReference type="ARBA" id="ARBA00022614"/>
    </source>
</evidence>
<feature type="compositionally biased region" description="Basic and acidic residues" evidence="3">
    <location>
        <begin position="377"/>
        <end position="388"/>
    </location>
</feature>
<dbReference type="AlphaFoldDB" id="A0A2N9IGV9"/>
<evidence type="ECO:0000256" key="3">
    <source>
        <dbReference type="SAM" id="MobiDB-lite"/>
    </source>
</evidence>
<organism evidence="4">
    <name type="scientific">Fagus sylvatica</name>
    <name type="common">Beechnut</name>
    <dbReference type="NCBI Taxonomy" id="28930"/>
    <lineage>
        <taxon>Eukaryota</taxon>
        <taxon>Viridiplantae</taxon>
        <taxon>Streptophyta</taxon>
        <taxon>Embryophyta</taxon>
        <taxon>Tracheophyta</taxon>
        <taxon>Spermatophyta</taxon>
        <taxon>Magnoliopsida</taxon>
        <taxon>eudicotyledons</taxon>
        <taxon>Gunneridae</taxon>
        <taxon>Pentapetalae</taxon>
        <taxon>rosids</taxon>
        <taxon>fabids</taxon>
        <taxon>Fagales</taxon>
        <taxon>Fagaceae</taxon>
        <taxon>Fagus</taxon>
    </lineage>
</organism>
<dbReference type="EMBL" id="OIVN01005707">
    <property type="protein sequence ID" value="SPD23698.1"/>
    <property type="molecule type" value="Genomic_DNA"/>
</dbReference>
<evidence type="ECO:0000256" key="2">
    <source>
        <dbReference type="ARBA" id="ARBA00022737"/>
    </source>
</evidence>
<dbReference type="PANTHER" id="PTHR48051:SF46">
    <property type="entry name" value="LEUCINE RICH REPEAT-CONTAINING DOMAIN PROTEIN"/>
    <property type="match status" value="1"/>
</dbReference>
<keyword evidence="2" id="KW-0677">Repeat</keyword>
<dbReference type="InterPro" id="IPR050216">
    <property type="entry name" value="LRR_domain-containing"/>
</dbReference>
<protein>
    <submittedName>
        <fullName evidence="4">Uncharacterized protein</fullName>
    </submittedName>
</protein>
<dbReference type="GO" id="GO:0005737">
    <property type="term" value="C:cytoplasm"/>
    <property type="evidence" value="ECO:0007669"/>
    <property type="project" value="TreeGrafter"/>
</dbReference>
<accession>A0A2N9IGV9</accession>
<dbReference type="InterPro" id="IPR032675">
    <property type="entry name" value="LRR_dom_sf"/>
</dbReference>
<feature type="region of interest" description="Disordered" evidence="3">
    <location>
        <begin position="334"/>
        <end position="409"/>
    </location>
</feature>
<name>A0A2N9IGV9_FAGSY</name>
<sequence>MVLKLREPKEAYWRPESFSKLHHLKLLIIDSVHLSHDPKHLPNSLRIIDWSGYPSKSFPSKSFERLKFIRLRKSPKLIETLDFTKVPVLEKLVLEDCINLPGVHPSIGVHKKLKVVSLKGCKNLKSLPSKFEMDSLEILILSGCSKVKKIPEFGGSMECVRKLYLDGTSISKLPLLKDVDISGCSKFERLPDNLGNAESVEELDVSGTAIRHVPSSIGLLKNLKMLSLEGCKGLSSSNKSWLNLSDCNLKAIPNDIGSLFSLEALVLDGNKFVCLPESIGQLSNLKWMSMENCTSLRSLSKLPPNICSNNNITPYDDIDVLHHNFDNSAVAAEGNKIKRSRDEYDGAGPSGEGSSNDIPNPKRIERLTESMAYGNSDSKESIEFKDCYEEQSDWQKSSISKRTAPPSNM</sequence>
<reference evidence="4" key="1">
    <citation type="submission" date="2018-02" db="EMBL/GenBank/DDBJ databases">
        <authorList>
            <person name="Cohen D.B."/>
            <person name="Kent A.D."/>
        </authorList>
    </citation>
    <scope>NUCLEOTIDE SEQUENCE</scope>
</reference>
<feature type="compositionally biased region" description="Polar residues" evidence="3">
    <location>
        <begin position="394"/>
        <end position="409"/>
    </location>
</feature>
<dbReference type="PANTHER" id="PTHR48051">
    <property type="match status" value="1"/>
</dbReference>
<dbReference type="SUPFAM" id="SSF52058">
    <property type="entry name" value="L domain-like"/>
    <property type="match status" value="1"/>
</dbReference>
<gene>
    <name evidence="4" type="ORF">FSB_LOCUS51580</name>
</gene>
<keyword evidence="1" id="KW-0433">Leucine-rich repeat</keyword>